<organism evidence="2">
    <name type="scientific">Kwoniella dejecticola CBS 10117</name>
    <dbReference type="NCBI Taxonomy" id="1296121"/>
    <lineage>
        <taxon>Eukaryota</taxon>
        <taxon>Fungi</taxon>
        <taxon>Dikarya</taxon>
        <taxon>Basidiomycota</taxon>
        <taxon>Agaricomycotina</taxon>
        <taxon>Tremellomycetes</taxon>
        <taxon>Tremellales</taxon>
        <taxon>Cryptococcaceae</taxon>
        <taxon>Kwoniella</taxon>
    </lineage>
</organism>
<feature type="region of interest" description="Disordered" evidence="1">
    <location>
        <begin position="1"/>
        <end position="60"/>
    </location>
</feature>
<dbReference type="AlphaFoldDB" id="A0A1A6AA96"/>
<dbReference type="VEuPathDB" id="FungiDB:I303_03002"/>
<sequence>MSTLHSATRDIISSQPTAQEGMSARSQFANNVNANGDGSIGSAKSGDPSRTAADTAQDQV</sequence>
<evidence type="ECO:0008006" key="3">
    <source>
        <dbReference type="Google" id="ProtNLM"/>
    </source>
</evidence>
<accession>A0A1A6AA96</accession>
<feature type="compositionally biased region" description="Polar residues" evidence="1">
    <location>
        <begin position="1"/>
        <end position="36"/>
    </location>
</feature>
<evidence type="ECO:0000256" key="1">
    <source>
        <dbReference type="SAM" id="MobiDB-lite"/>
    </source>
</evidence>
<gene>
    <name evidence="2" type="ORF">I303_03002</name>
</gene>
<name>A0A1A6AA96_9TREE</name>
<evidence type="ECO:0000313" key="2">
    <source>
        <dbReference type="EMBL" id="OBR86980.1"/>
    </source>
</evidence>
<protein>
    <recommendedName>
        <fullName evidence="3">SMP domain-containing protein</fullName>
    </recommendedName>
</protein>
<dbReference type="EMBL" id="KI894029">
    <property type="protein sequence ID" value="OBR86980.1"/>
    <property type="molecule type" value="Genomic_DNA"/>
</dbReference>
<proteinExistence type="predicted"/>
<reference evidence="2" key="1">
    <citation type="submission" date="2013-07" db="EMBL/GenBank/DDBJ databases">
        <title>The Genome Sequence of Cryptococcus dejecticola CBS10117.</title>
        <authorList>
            <consortium name="The Broad Institute Genome Sequencing Platform"/>
            <person name="Cuomo C."/>
            <person name="Litvintseva A."/>
            <person name="Chen Y."/>
            <person name="Heitman J."/>
            <person name="Sun S."/>
            <person name="Springer D."/>
            <person name="Dromer F."/>
            <person name="Young S.K."/>
            <person name="Zeng Q."/>
            <person name="Gargeya S."/>
            <person name="Fitzgerald M."/>
            <person name="Abouelleil A."/>
            <person name="Alvarado L."/>
            <person name="Berlin A.M."/>
            <person name="Chapman S.B."/>
            <person name="Dewar J."/>
            <person name="Goldberg J."/>
            <person name="Griggs A."/>
            <person name="Gujja S."/>
            <person name="Hansen M."/>
            <person name="Howarth C."/>
            <person name="Imamovic A."/>
            <person name="Larimer J."/>
            <person name="McCowan C."/>
            <person name="Murphy C."/>
            <person name="Pearson M."/>
            <person name="Priest M."/>
            <person name="Roberts A."/>
            <person name="Saif S."/>
            <person name="Shea T."/>
            <person name="Sykes S."/>
            <person name="Wortman J."/>
            <person name="Nusbaum C."/>
            <person name="Birren B."/>
        </authorList>
    </citation>
    <scope>NUCLEOTIDE SEQUENCE [LARGE SCALE GENOMIC DNA]</scope>
    <source>
        <strain evidence="2">CBS 10117</strain>
    </source>
</reference>